<evidence type="ECO:0000256" key="13">
    <source>
        <dbReference type="PIRSR" id="PIRSR000239-1"/>
    </source>
</evidence>
<evidence type="ECO:0000256" key="4">
    <source>
        <dbReference type="ARBA" id="ARBA00022559"/>
    </source>
</evidence>
<dbReference type="EC" id="1.11.1.24" evidence="3"/>
<feature type="active site" description="Cysteine sulfenic acid (-SOH) intermediate; for peroxidase activity" evidence="13">
    <location>
        <position position="50"/>
    </location>
</feature>
<dbReference type="PIRSF" id="PIRSF000239">
    <property type="entry name" value="AHPC"/>
    <property type="match status" value="1"/>
</dbReference>
<dbReference type="InterPro" id="IPR024706">
    <property type="entry name" value="Peroxiredoxin_AhpC-typ"/>
</dbReference>
<evidence type="ECO:0000256" key="3">
    <source>
        <dbReference type="ARBA" id="ARBA00013017"/>
    </source>
</evidence>
<organism evidence="15 16">
    <name type="scientific">Luteolibacter pohnpeiensis</name>
    <dbReference type="NCBI Taxonomy" id="454153"/>
    <lineage>
        <taxon>Bacteria</taxon>
        <taxon>Pseudomonadati</taxon>
        <taxon>Verrucomicrobiota</taxon>
        <taxon>Verrucomicrobiia</taxon>
        <taxon>Verrucomicrobiales</taxon>
        <taxon>Verrucomicrobiaceae</taxon>
        <taxon>Luteolibacter</taxon>
    </lineage>
</organism>
<comment type="similarity">
    <text evidence="10">Belongs to the peroxiredoxin family. BCP/PrxQ subfamily.</text>
</comment>
<sequence length="156" mass="16944">MKPKVGTLAPDFTAPVAVVAGGEAESVTLSDLKGEKVVLVFYPRDNTPGCTMQACALRDGWDAIANKARIYGISGDSVQSHQKFIGKRSLPYPLIADESGEIVRNYGVWVEKSMLGKKFMGIERSTFIIDEEGKIATILEKVSPAKHYDLLLQALG</sequence>
<evidence type="ECO:0000256" key="5">
    <source>
        <dbReference type="ARBA" id="ARBA00022862"/>
    </source>
</evidence>
<gene>
    <name evidence="15" type="ORF">JIN85_10670</name>
</gene>
<dbReference type="PROSITE" id="PS51352">
    <property type="entry name" value="THIOREDOXIN_2"/>
    <property type="match status" value="1"/>
</dbReference>
<dbReference type="Pfam" id="PF00578">
    <property type="entry name" value="AhpC-TSA"/>
    <property type="match status" value="1"/>
</dbReference>
<keyword evidence="8" id="KW-0676">Redox-active center</keyword>
<dbReference type="InterPro" id="IPR036249">
    <property type="entry name" value="Thioredoxin-like_sf"/>
</dbReference>
<evidence type="ECO:0000313" key="15">
    <source>
        <dbReference type="EMBL" id="MBK1882881.1"/>
    </source>
</evidence>
<evidence type="ECO:0000259" key="14">
    <source>
        <dbReference type="PROSITE" id="PS51352"/>
    </source>
</evidence>
<proteinExistence type="inferred from homology"/>
<evidence type="ECO:0000256" key="8">
    <source>
        <dbReference type="ARBA" id="ARBA00023284"/>
    </source>
</evidence>
<evidence type="ECO:0000256" key="10">
    <source>
        <dbReference type="ARBA" id="ARBA00038489"/>
    </source>
</evidence>
<keyword evidence="4" id="KW-0575">Peroxidase</keyword>
<dbReference type="GO" id="GO:0005737">
    <property type="term" value="C:cytoplasm"/>
    <property type="evidence" value="ECO:0007669"/>
    <property type="project" value="TreeGrafter"/>
</dbReference>
<dbReference type="AlphaFoldDB" id="A0A934S5D2"/>
<comment type="function">
    <text evidence="1">Thiol-specific peroxidase that catalyzes the reduction of hydrogen peroxide and organic hydroperoxides to water and alcohols, respectively. Plays a role in cell protection against oxidative stress by detoxifying peroxides and as sensor of hydrogen peroxide-mediated signaling events.</text>
</comment>
<dbReference type="SUPFAM" id="SSF52833">
    <property type="entry name" value="Thioredoxin-like"/>
    <property type="match status" value="1"/>
</dbReference>
<dbReference type="GO" id="GO:0034599">
    <property type="term" value="P:cellular response to oxidative stress"/>
    <property type="evidence" value="ECO:0007669"/>
    <property type="project" value="TreeGrafter"/>
</dbReference>
<feature type="domain" description="Thioredoxin" evidence="14">
    <location>
        <begin position="3"/>
        <end position="156"/>
    </location>
</feature>
<dbReference type="GO" id="GO:0045454">
    <property type="term" value="P:cell redox homeostasis"/>
    <property type="evidence" value="ECO:0007669"/>
    <property type="project" value="TreeGrafter"/>
</dbReference>
<dbReference type="Proteomes" id="UP000603141">
    <property type="component" value="Unassembled WGS sequence"/>
</dbReference>
<dbReference type="RefSeq" id="WP_200270444.1">
    <property type="nucleotide sequence ID" value="NZ_JAENIJ010000015.1"/>
</dbReference>
<dbReference type="GO" id="GO:0008379">
    <property type="term" value="F:thioredoxin peroxidase activity"/>
    <property type="evidence" value="ECO:0007669"/>
    <property type="project" value="TreeGrafter"/>
</dbReference>
<evidence type="ECO:0000256" key="11">
    <source>
        <dbReference type="ARBA" id="ARBA00042639"/>
    </source>
</evidence>
<evidence type="ECO:0000256" key="1">
    <source>
        <dbReference type="ARBA" id="ARBA00003330"/>
    </source>
</evidence>
<dbReference type="Gene3D" id="3.40.30.10">
    <property type="entry name" value="Glutaredoxin"/>
    <property type="match status" value="1"/>
</dbReference>
<dbReference type="InterPro" id="IPR000866">
    <property type="entry name" value="AhpC/TSA"/>
</dbReference>
<dbReference type="FunFam" id="3.40.30.10:FF:000007">
    <property type="entry name" value="Thioredoxin-dependent thiol peroxidase"/>
    <property type="match status" value="1"/>
</dbReference>
<dbReference type="InterPro" id="IPR050924">
    <property type="entry name" value="Peroxiredoxin_BCP/PrxQ"/>
</dbReference>
<dbReference type="CDD" id="cd03017">
    <property type="entry name" value="PRX_BCP"/>
    <property type="match status" value="1"/>
</dbReference>
<comment type="caution">
    <text evidence="15">The sequence shown here is derived from an EMBL/GenBank/DDBJ whole genome shotgun (WGS) entry which is preliminary data.</text>
</comment>
<keyword evidence="16" id="KW-1185">Reference proteome</keyword>
<dbReference type="PANTHER" id="PTHR42801">
    <property type="entry name" value="THIOREDOXIN-DEPENDENT PEROXIDE REDUCTASE"/>
    <property type="match status" value="1"/>
</dbReference>
<comment type="catalytic activity">
    <reaction evidence="12">
        <text>a hydroperoxide + [thioredoxin]-dithiol = an alcohol + [thioredoxin]-disulfide + H2O</text>
        <dbReference type="Rhea" id="RHEA:62620"/>
        <dbReference type="Rhea" id="RHEA-COMP:10698"/>
        <dbReference type="Rhea" id="RHEA-COMP:10700"/>
        <dbReference type="ChEBI" id="CHEBI:15377"/>
        <dbReference type="ChEBI" id="CHEBI:29950"/>
        <dbReference type="ChEBI" id="CHEBI:30879"/>
        <dbReference type="ChEBI" id="CHEBI:35924"/>
        <dbReference type="ChEBI" id="CHEBI:50058"/>
        <dbReference type="EC" id="1.11.1.24"/>
    </reaction>
</comment>
<evidence type="ECO:0000256" key="9">
    <source>
        <dbReference type="ARBA" id="ARBA00032824"/>
    </source>
</evidence>
<evidence type="ECO:0000256" key="7">
    <source>
        <dbReference type="ARBA" id="ARBA00023157"/>
    </source>
</evidence>
<dbReference type="EMBL" id="JAENIJ010000015">
    <property type="protein sequence ID" value="MBK1882881.1"/>
    <property type="molecule type" value="Genomic_DNA"/>
</dbReference>
<comment type="subunit">
    <text evidence="2">Monomer.</text>
</comment>
<evidence type="ECO:0000313" key="16">
    <source>
        <dbReference type="Proteomes" id="UP000603141"/>
    </source>
</evidence>
<keyword evidence="7" id="KW-1015">Disulfide bond</keyword>
<evidence type="ECO:0000256" key="2">
    <source>
        <dbReference type="ARBA" id="ARBA00011245"/>
    </source>
</evidence>
<accession>A0A934S5D2</accession>
<evidence type="ECO:0000256" key="12">
    <source>
        <dbReference type="ARBA" id="ARBA00049091"/>
    </source>
</evidence>
<name>A0A934S5D2_9BACT</name>
<dbReference type="InterPro" id="IPR013766">
    <property type="entry name" value="Thioredoxin_domain"/>
</dbReference>
<dbReference type="PANTHER" id="PTHR42801:SF4">
    <property type="entry name" value="AHPC_TSA FAMILY PROTEIN"/>
    <property type="match status" value="1"/>
</dbReference>
<keyword evidence="5" id="KW-0049">Antioxidant</keyword>
<protein>
    <recommendedName>
        <fullName evidence="3">thioredoxin-dependent peroxiredoxin</fullName>
        <ecNumber evidence="3">1.11.1.24</ecNumber>
    </recommendedName>
    <alternativeName>
        <fullName evidence="9">Thioredoxin peroxidase</fullName>
    </alternativeName>
    <alternativeName>
        <fullName evidence="11">Thioredoxin-dependent peroxiredoxin Bcp</fullName>
    </alternativeName>
</protein>
<reference evidence="15" key="1">
    <citation type="submission" date="2021-01" db="EMBL/GenBank/DDBJ databases">
        <title>Modified the classification status of verrucomicrobia.</title>
        <authorList>
            <person name="Feng X."/>
        </authorList>
    </citation>
    <scope>NUCLEOTIDE SEQUENCE</scope>
    <source>
        <strain evidence="15">KCTC 22041</strain>
    </source>
</reference>
<evidence type="ECO:0000256" key="6">
    <source>
        <dbReference type="ARBA" id="ARBA00023002"/>
    </source>
</evidence>
<keyword evidence="6" id="KW-0560">Oxidoreductase</keyword>